<reference evidence="4 5" key="2">
    <citation type="journal article" date="2013" name="PLoS ONE">
        <title>Whole genome mapping and re-organization of the nuclear and mitochondrial genomes of Babesia microti isolates.</title>
        <authorList>
            <person name="Cornillot E."/>
            <person name="Dassouli A."/>
            <person name="Garg A."/>
            <person name="Pachikara N."/>
            <person name="Randazzo S."/>
            <person name="Depoix D."/>
            <person name="Carcy B."/>
            <person name="Delbecq S."/>
            <person name="Frutos R."/>
            <person name="Silva J.C."/>
            <person name="Sutton R."/>
            <person name="Krause P.J."/>
            <person name="Mamoun C.B."/>
        </authorList>
    </citation>
    <scope>NUCLEOTIDE SEQUENCE [LARGE SCALE GENOMIC DNA]</scope>
    <source>
        <strain evidence="4 5">RI</strain>
    </source>
</reference>
<evidence type="ECO:0000259" key="3">
    <source>
        <dbReference type="SMART" id="SM01218"/>
    </source>
</evidence>
<evidence type="ECO:0000256" key="1">
    <source>
        <dbReference type="ARBA" id="ARBA00022884"/>
    </source>
</evidence>
<proteinExistence type="predicted"/>
<dbReference type="Pfam" id="PF13865">
    <property type="entry name" value="FoP_duplication"/>
    <property type="match status" value="1"/>
</dbReference>
<dbReference type="InterPro" id="IPR025715">
    <property type="entry name" value="FoP_C"/>
</dbReference>
<evidence type="ECO:0000313" key="5">
    <source>
        <dbReference type="Proteomes" id="UP000002899"/>
    </source>
</evidence>
<organism evidence="4 5">
    <name type="scientific">Babesia microti (strain RI)</name>
    <dbReference type="NCBI Taxonomy" id="1133968"/>
    <lineage>
        <taxon>Eukaryota</taxon>
        <taxon>Sar</taxon>
        <taxon>Alveolata</taxon>
        <taxon>Apicomplexa</taxon>
        <taxon>Aconoidasida</taxon>
        <taxon>Piroplasmida</taxon>
        <taxon>Babesiidae</taxon>
        <taxon>Babesia</taxon>
    </lineage>
</organism>
<keyword evidence="1" id="KW-0694">RNA-binding</keyword>
<feature type="region of interest" description="Disordered" evidence="2">
    <location>
        <begin position="70"/>
        <end position="123"/>
    </location>
</feature>
<feature type="compositionally biased region" description="Basic residues" evidence="2">
    <location>
        <begin position="86"/>
        <end position="98"/>
    </location>
</feature>
<reference evidence="4 5" key="1">
    <citation type="journal article" date="2012" name="Nucleic Acids Res.">
        <title>Sequencing of the smallest Apicomplexan genome from the human pathogen Babesia microti.</title>
        <authorList>
            <person name="Cornillot E."/>
            <person name="Hadj-Kaddour K."/>
            <person name="Dassouli A."/>
            <person name="Noel B."/>
            <person name="Ranwez V."/>
            <person name="Vacherie B."/>
            <person name="Augagneur Y."/>
            <person name="Bres V."/>
            <person name="Duclos A."/>
            <person name="Randazzo S."/>
            <person name="Carcy B."/>
            <person name="Debierre-Grockiego F."/>
            <person name="Delbecq S."/>
            <person name="Moubri-Menage K."/>
            <person name="Shams-Eldin H."/>
            <person name="Usmani-Brown S."/>
            <person name="Bringaud F."/>
            <person name="Wincker P."/>
            <person name="Vivares C.P."/>
            <person name="Schwarz R.T."/>
            <person name="Schetters T.P."/>
            <person name="Krause P.J."/>
            <person name="Gorenflot A."/>
            <person name="Berry V."/>
            <person name="Barbe V."/>
            <person name="Ben Mamoun C."/>
        </authorList>
    </citation>
    <scope>NUCLEOTIDE SEQUENCE [LARGE SCALE GENOMIC DNA]</scope>
    <source>
        <strain evidence="4 5">RI</strain>
    </source>
</reference>
<evidence type="ECO:0000313" key="4">
    <source>
        <dbReference type="EMBL" id="SIO73830.1"/>
    </source>
</evidence>
<dbReference type="Proteomes" id="UP000002899">
    <property type="component" value="Chromosome IV"/>
</dbReference>
<dbReference type="OrthoDB" id="366403at2759"/>
<dbReference type="KEGG" id="bmic:BmR1_04g08646"/>
<dbReference type="RefSeq" id="XP_021337886.1">
    <property type="nucleotide sequence ID" value="XM_021482711.1"/>
</dbReference>
<sequence length="160" mass="18679">MNSTFESPGYVPVKLKDRYGWKGQKRGQRIRIVKGTGNKGNRRNYTLGYATNPRARANFVIGRKGFNASRRKPINSGFHKFNNRGPQHKNGTRGRIILRRTGNNRSNRRQGWSRRQNVNGKQKKLTKEGLDMDLDRYMGNDDTIKFKLDRELDDYFNKES</sequence>
<name>A0A1N6LY69_BABMR</name>
<accession>A0A1N6LY69</accession>
<keyword evidence="5" id="KW-1185">Reference proteome</keyword>
<dbReference type="AlphaFoldDB" id="A0A1N6LY69"/>
<dbReference type="VEuPathDB" id="PiroplasmaDB:BmR1_04g08646"/>
<dbReference type="SMART" id="SM01218">
    <property type="entry name" value="FoP_duplication"/>
    <property type="match status" value="1"/>
</dbReference>
<reference evidence="4 5" key="3">
    <citation type="journal article" date="2016" name="Sci. Rep.">
        <title>Genome-wide diversity and gene expression profiling of Babesia microti isolates identify polymorphic genes that mediate host-pathogen interactions.</title>
        <authorList>
            <person name="Silva J.C."/>
            <person name="Cornillot E."/>
            <person name="McCracken C."/>
            <person name="Usmani-Brown S."/>
            <person name="Dwivedi A."/>
            <person name="Ifeonu O.O."/>
            <person name="Crabtree J."/>
            <person name="Gotia H.T."/>
            <person name="Virji A.Z."/>
            <person name="Reynes C."/>
            <person name="Colinge J."/>
            <person name="Kumar V."/>
            <person name="Lawres L."/>
            <person name="Pazzi J.E."/>
            <person name="Pablo J.V."/>
            <person name="Hung C."/>
            <person name="Brancato J."/>
            <person name="Kumari P."/>
            <person name="Orvis J."/>
            <person name="Tretina K."/>
            <person name="Chibucos M."/>
            <person name="Ott S."/>
            <person name="Sadzewicz L."/>
            <person name="Sengamalay N."/>
            <person name="Shetty A.C."/>
            <person name="Su Q."/>
            <person name="Tallon L."/>
            <person name="Fraser C.M."/>
            <person name="Frutos R."/>
            <person name="Molina D.M."/>
            <person name="Krause P.J."/>
            <person name="Ben Mamoun C."/>
        </authorList>
    </citation>
    <scope>NUCLEOTIDE SEQUENCE [LARGE SCALE GENOMIC DNA]</scope>
    <source>
        <strain evidence="4 5">RI</strain>
    </source>
</reference>
<dbReference type="GO" id="GO:0003723">
    <property type="term" value="F:RNA binding"/>
    <property type="evidence" value="ECO:0007669"/>
    <property type="project" value="UniProtKB-KW"/>
</dbReference>
<dbReference type="EMBL" id="LN871599">
    <property type="protein sequence ID" value="SIO73830.1"/>
    <property type="molecule type" value="Genomic_DNA"/>
</dbReference>
<evidence type="ECO:0000256" key="2">
    <source>
        <dbReference type="SAM" id="MobiDB-lite"/>
    </source>
</evidence>
<feature type="domain" description="Chromatin target of PRMT1 protein C-terminal" evidence="3">
    <location>
        <begin position="62"/>
        <end position="160"/>
    </location>
</feature>
<dbReference type="GeneID" id="24426360"/>
<protein>
    <recommendedName>
        <fullName evidence="3">Chromatin target of PRMT1 protein C-terminal domain-containing protein</fullName>
    </recommendedName>
</protein>